<evidence type="ECO:0000256" key="2">
    <source>
        <dbReference type="ARBA" id="ARBA00023015"/>
    </source>
</evidence>
<dbReference type="InterPro" id="IPR036390">
    <property type="entry name" value="WH_DNA-bd_sf"/>
</dbReference>
<dbReference type="RefSeq" id="WP_175504309.1">
    <property type="nucleotide sequence ID" value="NZ_CP054840.1"/>
</dbReference>
<comment type="similarity">
    <text evidence="1">Belongs to the LysR transcriptional regulatory family.</text>
</comment>
<protein>
    <submittedName>
        <fullName evidence="6">LysR family transcriptional regulator</fullName>
    </submittedName>
</protein>
<dbReference type="Gene3D" id="1.10.10.10">
    <property type="entry name" value="Winged helix-like DNA-binding domain superfamily/Winged helix DNA-binding domain"/>
    <property type="match status" value="1"/>
</dbReference>
<dbReference type="Proteomes" id="UP000509579">
    <property type="component" value="Chromosome"/>
</dbReference>
<evidence type="ECO:0000256" key="3">
    <source>
        <dbReference type="ARBA" id="ARBA00023125"/>
    </source>
</evidence>
<organism evidence="6 7">
    <name type="scientific">Comamonas antarctica</name>
    <dbReference type="NCBI Taxonomy" id="2743470"/>
    <lineage>
        <taxon>Bacteria</taxon>
        <taxon>Pseudomonadati</taxon>
        <taxon>Pseudomonadota</taxon>
        <taxon>Betaproteobacteria</taxon>
        <taxon>Burkholderiales</taxon>
        <taxon>Comamonadaceae</taxon>
        <taxon>Comamonas</taxon>
    </lineage>
</organism>
<dbReference type="Pfam" id="PF00126">
    <property type="entry name" value="HTH_1"/>
    <property type="match status" value="1"/>
</dbReference>
<evidence type="ECO:0000256" key="4">
    <source>
        <dbReference type="ARBA" id="ARBA00023163"/>
    </source>
</evidence>
<dbReference type="FunFam" id="1.10.10.10:FF:000001">
    <property type="entry name" value="LysR family transcriptional regulator"/>
    <property type="match status" value="1"/>
</dbReference>
<dbReference type="SUPFAM" id="SSF46785">
    <property type="entry name" value="Winged helix' DNA-binding domain"/>
    <property type="match status" value="1"/>
</dbReference>
<feature type="domain" description="HTH lysR-type" evidence="5">
    <location>
        <begin position="3"/>
        <end position="60"/>
    </location>
</feature>
<reference evidence="6 7" key="1">
    <citation type="submission" date="2020-06" db="EMBL/GenBank/DDBJ databases">
        <title>Acidovorax antarctica sp. nov., isolated from Corinth ice sheet soil, Antarctic Fields Peninsula.</title>
        <authorList>
            <person name="Xu Q."/>
            <person name="Peng F."/>
        </authorList>
    </citation>
    <scope>NUCLEOTIDE SEQUENCE [LARGE SCALE GENOMIC DNA]</scope>
    <source>
        <strain evidence="6 7">16-35-5</strain>
    </source>
</reference>
<keyword evidence="4" id="KW-0804">Transcription</keyword>
<dbReference type="Pfam" id="PF03466">
    <property type="entry name" value="LysR_substrate"/>
    <property type="match status" value="1"/>
</dbReference>
<evidence type="ECO:0000259" key="5">
    <source>
        <dbReference type="PROSITE" id="PS50931"/>
    </source>
</evidence>
<dbReference type="InterPro" id="IPR050950">
    <property type="entry name" value="HTH-type_LysR_regulators"/>
</dbReference>
<dbReference type="GO" id="GO:0003677">
    <property type="term" value="F:DNA binding"/>
    <property type="evidence" value="ECO:0007669"/>
    <property type="project" value="UniProtKB-KW"/>
</dbReference>
<keyword evidence="2" id="KW-0805">Transcription regulation</keyword>
<dbReference type="EMBL" id="CP054840">
    <property type="protein sequence ID" value="QKV53503.1"/>
    <property type="molecule type" value="Genomic_DNA"/>
</dbReference>
<keyword evidence="7" id="KW-1185">Reference proteome</keyword>
<dbReference type="CDD" id="cd08440">
    <property type="entry name" value="PBP2_LTTR_like_4"/>
    <property type="match status" value="1"/>
</dbReference>
<proteinExistence type="inferred from homology"/>
<dbReference type="Gene3D" id="3.40.190.290">
    <property type="match status" value="1"/>
</dbReference>
<dbReference type="KEGG" id="aant:HUK68_11740"/>
<accession>A0A6N1X5F9</accession>
<dbReference type="PANTHER" id="PTHR30419:SF14">
    <property type="entry name" value="LYSR FAMILY TRANSCRIPTIONAL REGULATOR"/>
    <property type="match status" value="1"/>
</dbReference>
<name>A0A6N1X5F9_9BURK</name>
<dbReference type="AlphaFoldDB" id="A0A6N1X5F9"/>
<evidence type="ECO:0000313" key="7">
    <source>
        <dbReference type="Proteomes" id="UP000509579"/>
    </source>
</evidence>
<dbReference type="PANTHER" id="PTHR30419">
    <property type="entry name" value="HTH-TYPE TRANSCRIPTIONAL REGULATOR YBHD"/>
    <property type="match status" value="1"/>
</dbReference>
<sequence>MNVTLRQLRVFLAVAHERNFSRAGETVGLTQPAVSRSITDLEQQLGLELLHRSTREVELSDAGRMLQGRITRVLDELDAALLEVRGLATQPHGRVRVASSPTLSAHLMPQCIALCAQQHPGLQLQLLDRIQQGALDSVRAGEVDFGVVIDPTEPEDLHCETILSEPFCLVCPADHALVQLPEVHWRDLAGHPLVLLDHASGSRRLIDRVLEQHAPGCQVVQEVGHTTTIFSMVQAGLGVAVVPQLAVAEQGVASAQLAHRLLLPAVERQIMLVHRRHRRLAPVVQRVWDLVRGVAHARAAVPVAAAPRARGQA</sequence>
<dbReference type="GO" id="GO:0003700">
    <property type="term" value="F:DNA-binding transcription factor activity"/>
    <property type="evidence" value="ECO:0007669"/>
    <property type="project" value="InterPro"/>
</dbReference>
<dbReference type="InterPro" id="IPR000847">
    <property type="entry name" value="LysR_HTH_N"/>
</dbReference>
<keyword evidence="3" id="KW-0238">DNA-binding</keyword>
<dbReference type="PROSITE" id="PS50931">
    <property type="entry name" value="HTH_LYSR"/>
    <property type="match status" value="1"/>
</dbReference>
<evidence type="ECO:0000313" key="6">
    <source>
        <dbReference type="EMBL" id="QKV53503.1"/>
    </source>
</evidence>
<dbReference type="InterPro" id="IPR005119">
    <property type="entry name" value="LysR_subst-bd"/>
</dbReference>
<evidence type="ECO:0000256" key="1">
    <source>
        <dbReference type="ARBA" id="ARBA00009437"/>
    </source>
</evidence>
<dbReference type="InterPro" id="IPR036388">
    <property type="entry name" value="WH-like_DNA-bd_sf"/>
</dbReference>
<dbReference type="SUPFAM" id="SSF53850">
    <property type="entry name" value="Periplasmic binding protein-like II"/>
    <property type="match status" value="1"/>
</dbReference>
<dbReference type="GO" id="GO:0005829">
    <property type="term" value="C:cytosol"/>
    <property type="evidence" value="ECO:0007669"/>
    <property type="project" value="TreeGrafter"/>
</dbReference>
<dbReference type="PRINTS" id="PR00039">
    <property type="entry name" value="HTHLYSR"/>
</dbReference>
<gene>
    <name evidence="6" type="ORF">HUK68_11740</name>
</gene>